<evidence type="ECO:0000259" key="8">
    <source>
        <dbReference type="Pfam" id="PF06808"/>
    </source>
</evidence>
<feature type="transmembrane region" description="Helical" evidence="7">
    <location>
        <begin position="237"/>
        <end position="255"/>
    </location>
</feature>
<evidence type="ECO:0000256" key="6">
    <source>
        <dbReference type="ARBA" id="ARBA00023136"/>
    </source>
</evidence>
<feature type="transmembrane region" description="Helical" evidence="7">
    <location>
        <begin position="309"/>
        <end position="326"/>
    </location>
</feature>
<proteinExistence type="predicted"/>
<evidence type="ECO:0000256" key="1">
    <source>
        <dbReference type="ARBA" id="ARBA00004429"/>
    </source>
</evidence>
<evidence type="ECO:0000256" key="4">
    <source>
        <dbReference type="ARBA" id="ARBA00022692"/>
    </source>
</evidence>
<dbReference type="NCBIfam" id="TIGR00786">
    <property type="entry name" value="dctM"/>
    <property type="match status" value="1"/>
</dbReference>
<dbReference type="OrthoDB" id="370245at2"/>
<accession>G8QTV6</accession>
<keyword evidence="10" id="KW-1185">Reference proteome</keyword>
<keyword evidence="4 7" id="KW-0812">Transmembrane</keyword>
<feature type="transmembrane region" description="Helical" evidence="7">
    <location>
        <begin position="209"/>
        <end position="231"/>
    </location>
</feature>
<gene>
    <name evidence="9" type="ordered locus">SpiGrapes_1319</name>
</gene>
<dbReference type="EMBL" id="CP003155">
    <property type="protein sequence ID" value="AEV29132.1"/>
    <property type="molecule type" value="Genomic_DNA"/>
</dbReference>
<feature type="transmembrane region" description="Helical" evidence="7">
    <location>
        <begin position="392"/>
        <end position="416"/>
    </location>
</feature>
<dbReference type="PANTHER" id="PTHR33362:SF3">
    <property type="entry name" value="SIALIC ACID TRAP TRANSPORTER PERMEASE PROTEIN SIAT"/>
    <property type="match status" value="1"/>
</dbReference>
<sequence length="423" mass="44998">MILFFVAFVVMLLVGVPISISIGASAILGCIRLGYPLMVIGQKMVSGIDSFLLIAIPLFILAGNLMNAGKITEKIFDFAKRLVGWIPGGLGHANVVASLIFAGMSGSAAADAGGLGTIEMEAMTTNGYDEDFSAAVTAASSVIGPIFPPSIPLIIYGSVASVSVSELFIGGVIPGLLMSVALMVMVFFFAIKRGYPRFPFSLKELGKQFIASILSIITPLIILSGFTAGWFTPTEASSVAVAYALLIAIAVYHTMDWKTFKKCLLESALTSANTLFIIGTSLLFSYVMVKEGISTEIANFILGISDNPNLILLVINIILLILGMFMEPGAILTLMIPVLLPIVHSLGIDLVQFGVVMVLNLMIGQVTPPFGVCLFIISDVAKIELNRMYKSILPFIGPLLVVLMMCTFIPSLVTWLPGKLLGA</sequence>
<feature type="transmembrane region" description="Helical" evidence="7">
    <location>
        <begin position="82"/>
        <end position="104"/>
    </location>
</feature>
<dbReference type="Pfam" id="PF06808">
    <property type="entry name" value="DctM"/>
    <property type="match status" value="1"/>
</dbReference>
<feature type="transmembrane region" description="Helical" evidence="7">
    <location>
        <begin position="50"/>
        <end position="70"/>
    </location>
</feature>
<dbReference type="GO" id="GO:0005886">
    <property type="term" value="C:plasma membrane"/>
    <property type="evidence" value="ECO:0007669"/>
    <property type="project" value="UniProtKB-SubCell"/>
</dbReference>
<dbReference type="GO" id="GO:0022857">
    <property type="term" value="F:transmembrane transporter activity"/>
    <property type="evidence" value="ECO:0007669"/>
    <property type="project" value="TreeGrafter"/>
</dbReference>
<dbReference type="RefSeq" id="WP_014269981.1">
    <property type="nucleotide sequence ID" value="NC_016633.1"/>
</dbReference>
<dbReference type="HOGENOM" id="CLU_019824_4_1_12"/>
<evidence type="ECO:0000256" key="3">
    <source>
        <dbReference type="ARBA" id="ARBA00022519"/>
    </source>
</evidence>
<feature type="transmembrane region" description="Helical" evidence="7">
    <location>
        <begin position="267"/>
        <end position="289"/>
    </location>
</feature>
<feature type="transmembrane region" description="Helical" evidence="7">
    <location>
        <begin position="167"/>
        <end position="189"/>
    </location>
</feature>
<dbReference type="InterPro" id="IPR010656">
    <property type="entry name" value="DctM"/>
</dbReference>
<feature type="domain" description="TRAP C4-dicarboxylate transport system permease DctM subunit" evidence="8">
    <location>
        <begin position="5"/>
        <end position="411"/>
    </location>
</feature>
<keyword evidence="3" id="KW-0997">Cell inner membrane</keyword>
<evidence type="ECO:0000313" key="9">
    <source>
        <dbReference type="EMBL" id="AEV29132.1"/>
    </source>
</evidence>
<organism evidence="9 10">
    <name type="scientific">Sphaerochaeta pleomorpha (strain ATCC BAA-1885 / DSM 22778 / Grapes)</name>
    <dbReference type="NCBI Taxonomy" id="158190"/>
    <lineage>
        <taxon>Bacteria</taxon>
        <taxon>Pseudomonadati</taxon>
        <taxon>Spirochaetota</taxon>
        <taxon>Spirochaetia</taxon>
        <taxon>Spirochaetales</taxon>
        <taxon>Sphaerochaetaceae</taxon>
        <taxon>Sphaerochaeta</taxon>
    </lineage>
</organism>
<evidence type="ECO:0000256" key="2">
    <source>
        <dbReference type="ARBA" id="ARBA00022475"/>
    </source>
</evidence>
<dbReference type="eggNOG" id="COG1593">
    <property type="taxonomic scope" value="Bacteria"/>
</dbReference>
<dbReference type="PANTHER" id="PTHR33362">
    <property type="entry name" value="SIALIC ACID TRAP TRANSPORTER PERMEASE PROTEIN SIAT-RELATED"/>
    <property type="match status" value="1"/>
</dbReference>
<dbReference type="InterPro" id="IPR004681">
    <property type="entry name" value="TRAP_DctM"/>
</dbReference>
<keyword evidence="5 7" id="KW-1133">Transmembrane helix</keyword>
<dbReference type="KEGG" id="sgp:SpiGrapes_1319"/>
<keyword evidence="2" id="KW-1003">Cell membrane</keyword>
<evidence type="ECO:0000313" key="10">
    <source>
        <dbReference type="Proteomes" id="UP000005632"/>
    </source>
</evidence>
<dbReference type="Proteomes" id="UP000005632">
    <property type="component" value="Chromosome"/>
</dbReference>
<evidence type="ECO:0000256" key="7">
    <source>
        <dbReference type="SAM" id="Phobius"/>
    </source>
</evidence>
<comment type="subcellular location">
    <subcellularLocation>
        <location evidence="1">Cell inner membrane</location>
        <topology evidence="1">Multi-pass membrane protein</topology>
    </subcellularLocation>
</comment>
<protein>
    <submittedName>
        <fullName evidence="9">TRAP transporter, DctM subunit</fullName>
    </submittedName>
</protein>
<evidence type="ECO:0000256" key="5">
    <source>
        <dbReference type="ARBA" id="ARBA00022989"/>
    </source>
</evidence>
<dbReference type="AlphaFoldDB" id="G8QTV6"/>
<reference evidence="9 10" key="1">
    <citation type="submission" date="2011-11" db="EMBL/GenBank/DDBJ databases">
        <title>Complete sequence of Spirochaeta sp. grapes.</title>
        <authorList>
            <consortium name="US DOE Joint Genome Institute"/>
            <person name="Lucas S."/>
            <person name="Han J."/>
            <person name="Lapidus A."/>
            <person name="Cheng J.-F."/>
            <person name="Goodwin L."/>
            <person name="Pitluck S."/>
            <person name="Peters L."/>
            <person name="Ovchinnikova G."/>
            <person name="Munk A.C."/>
            <person name="Detter J.C."/>
            <person name="Han C."/>
            <person name="Tapia R."/>
            <person name="Land M."/>
            <person name="Hauser L."/>
            <person name="Kyrpides N."/>
            <person name="Ivanova N."/>
            <person name="Pagani I."/>
            <person name="Ritalahtilisa K."/>
            <person name="Loeffler F."/>
            <person name="Woyke T."/>
        </authorList>
    </citation>
    <scope>NUCLEOTIDE SEQUENCE [LARGE SCALE GENOMIC DNA]</scope>
    <source>
        <strain evidence="10">ATCC BAA-1885 / DSM 22778 / Grapes</strain>
    </source>
</reference>
<dbReference type="STRING" id="158190.SpiGrapes_1319"/>
<name>G8QTV6_SPHPG</name>
<keyword evidence="6 7" id="KW-0472">Membrane</keyword>
<dbReference type="PIRSF" id="PIRSF006066">
    <property type="entry name" value="HI0050"/>
    <property type="match status" value="1"/>
</dbReference>